<keyword evidence="4" id="KW-1185">Reference proteome</keyword>
<dbReference type="GO" id="GO:0006508">
    <property type="term" value="P:proteolysis"/>
    <property type="evidence" value="ECO:0007669"/>
    <property type="project" value="InterPro"/>
</dbReference>
<dbReference type="AlphaFoldDB" id="A0AAN8SU59"/>
<proteinExistence type="inferred from homology"/>
<dbReference type="Gene3D" id="3.40.50.1820">
    <property type="entry name" value="alpha/beta hydrolase"/>
    <property type="match status" value="1"/>
</dbReference>
<dbReference type="GO" id="GO:0004185">
    <property type="term" value="F:serine-type carboxypeptidase activity"/>
    <property type="evidence" value="ECO:0007669"/>
    <property type="project" value="InterPro"/>
</dbReference>
<feature type="chain" id="PRO_5042973961" evidence="2">
    <location>
        <begin position="22"/>
        <end position="154"/>
    </location>
</feature>
<dbReference type="EMBL" id="JBANQN010000094">
    <property type="protein sequence ID" value="KAK6772176.1"/>
    <property type="molecule type" value="Genomic_DNA"/>
</dbReference>
<evidence type="ECO:0000313" key="3">
    <source>
        <dbReference type="EMBL" id="KAK6772176.1"/>
    </source>
</evidence>
<keyword evidence="2" id="KW-0732">Signal</keyword>
<dbReference type="InterPro" id="IPR029058">
    <property type="entry name" value="AB_hydrolase_fold"/>
</dbReference>
<name>A0AAN8SU59_SOLBU</name>
<dbReference type="InterPro" id="IPR001563">
    <property type="entry name" value="Peptidase_S10"/>
</dbReference>
<protein>
    <submittedName>
        <fullName evidence="3">Uncharacterized protein</fullName>
    </submittedName>
</protein>
<dbReference type="Proteomes" id="UP001371456">
    <property type="component" value="Unassembled WGS sequence"/>
</dbReference>
<comment type="caution">
    <text evidence="3">The sequence shown here is derived from an EMBL/GenBank/DDBJ whole genome shotgun (WGS) entry which is preliminary data.</text>
</comment>
<evidence type="ECO:0000256" key="2">
    <source>
        <dbReference type="SAM" id="SignalP"/>
    </source>
</evidence>
<accession>A0AAN8SU59</accession>
<reference evidence="3 4" key="1">
    <citation type="submission" date="2024-02" db="EMBL/GenBank/DDBJ databases">
        <title>de novo genome assembly of Solanum bulbocastanum strain 11H21.</title>
        <authorList>
            <person name="Hosaka A.J."/>
        </authorList>
    </citation>
    <scope>NUCLEOTIDE SEQUENCE [LARGE SCALE GENOMIC DNA]</scope>
    <source>
        <tissue evidence="3">Young leaves</tissue>
    </source>
</reference>
<dbReference type="SUPFAM" id="SSF53474">
    <property type="entry name" value="alpha/beta-Hydrolases"/>
    <property type="match status" value="1"/>
</dbReference>
<dbReference type="Pfam" id="PF00450">
    <property type="entry name" value="Peptidase_S10"/>
    <property type="match status" value="1"/>
</dbReference>
<sequence>MGKFTFIFLLFTLFLSHFVASSLGKKQSDVLRKFNNSKQKRDSSIENSYFKEALENVDLDKVILPQDRLKQKDWIKKLPGQPSVKFQQYGGYVTVNESAGRALYYYFTEADNPNSLPLLLWLNGGIHTHTPVGLYIVLIRACFIGSIFVSMTCE</sequence>
<evidence type="ECO:0000313" key="4">
    <source>
        <dbReference type="Proteomes" id="UP001371456"/>
    </source>
</evidence>
<evidence type="ECO:0000256" key="1">
    <source>
        <dbReference type="ARBA" id="ARBA00009431"/>
    </source>
</evidence>
<comment type="similarity">
    <text evidence="1">Belongs to the peptidase S10 family.</text>
</comment>
<gene>
    <name evidence="3" type="ORF">RDI58_030578</name>
</gene>
<feature type="signal peptide" evidence="2">
    <location>
        <begin position="1"/>
        <end position="21"/>
    </location>
</feature>
<organism evidence="3 4">
    <name type="scientific">Solanum bulbocastanum</name>
    <name type="common">Wild potato</name>
    <dbReference type="NCBI Taxonomy" id="147425"/>
    <lineage>
        <taxon>Eukaryota</taxon>
        <taxon>Viridiplantae</taxon>
        <taxon>Streptophyta</taxon>
        <taxon>Embryophyta</taxon>
        <taxon>Tracheophyta</taxon>
        <taxon>Spermatophyta</taxon>
        <taxon>Magnoliopsida</taxon>
        <taxon>eudicotyledons</taxon>
        <taxon>Gunneridae</taxon>
        <taxon>Pentapetalae</taxon>
        <taxon>asterids</taxon>
        <taxon>lamiids</taxon>
        <taxon>Solanales</taxon>
        <taxon>Solanaceae</taxon>
        <taxon>Solanoideae</taxon>
        <taxon>Solaneae</taxon>
        <taxon>Solanum</taxon>
    </lineage>
</organism>